<dbReference type="AlphaFoldDB" id="A0A6I4VX25"/>
<keyword evidence="2" id="KW-1185">Reference proteome</keyword>
<evidence type="ECO:0000313" key="2">
    <source>
        <dbReference type="Proteomes" id="UP000430692"/>
    </source>
</evidence>
<dbReference type="EMBL" id="WUUL01000014">
    <property type="protein sequence ID" value="MXQ55403.1"/>
    <property type="molecule type" value="Genomic_DNA"/>
</dbReference>
<organism evidence="1 2">
    <name type="scientific">Shimazuella alba</name>
    <dbReference type="NCBI Taxonomy" id="2690964"/>
    <lineage>
        <taxon>Bacteria</taxon>
        <taxon>Bacillati</taxon>
        <taxon>Bacillota</taxon>
        <taxon>Bacilli</taxon>
        <taxon>Bacillales</taxon>
        <taxon>Thermoactinomycetaceae</taxon>
        <taxon>Shimazuella</taxon>
    </lineage>
</organism>
<dbReference type="Proteomes" id="UP000430692">
    <property type="component" value="Unassembled WGS sequence"/>
</dbReference>
<dbReference type="RefSeq" id="WP_160802752.1">
    <property type="nucleotide sequence ID" value="NZ_WUUL01000014.1"/>
</dbReference>
<name>A0A6I4VX25_9BACL</name>
<protein>
    <submittedName>
        <fullName evidence="1">Uncharacterized protein</fullName>
    </submittedName>
</protein>
<comment type="caution">
    <text evidence="1">The sequence shown here is derived from an EMBL/GenBank/DDBJ whole genome shotgun (WGS) entry which is preliminary data.</text>
</comment>
<sequence length="117" mass="13642">METEVLKRDVIVRTYPTKGKVLEIAFDNLWNFEKKLEAFFDRIDLDKVDTLPTHLKEKFVSFIEGEVVAEWYHTLLTMLDATDPDSSSDDSKFPSFTLVNRTGYYLKELDEIEKALS</sequence>
<accession>A0A6I4VX25</accession>
<proteinExistence type="predicted"/>
<gene>
    <name evidence="1" type="ORF">GSM42_17105</name>
</gene>
<evidence type="ECO:0000313" key="1">
    <source>
        <dbReference type="EMBL" id="MXQ55403.1"/>
    </source>
</evidence>
<reference evidence="1 2" key="1">
    <citation type="submission" date="2019-12" db="EMBL/GenBank/DDBJ databases">
        <title>Whole-genome analyses of novel actinobacteria.</title>
        <authorList>
            <person name="Sahin N."/>
            <person name="Saygin H."/>
        </authorList>
    </citation>
    <scope>NUCLEOTIDE SEQUENCE [LARGE SCALE GENOMIC DNA]</scope>
    <source>
        <strain evidence="1 2">KC615</strain>
    </source>
</reference>